<dbReference type="AlphaFoldDB" id="A0A4Q7VS23"/>
<keyword evidence="3" id="KW-1185">Reference proteome</keyword>
<accession>A0A4Q7VS23</accession>
<reference evidence="2 3" key="1">
    <citation type="submission" date="2019-02" db="EMBL/GenBank/DDBJ databases">
        <title>Genomic Encyclopedia of Type Strains, Phase IV (KMG-IV): sequencing the most valuable type-strain genomes for metagenomic binning, comparative biology and taxonomic classification.</title>
        <authorList>
            <person name="Goeker M."/>
        </authorList>
    </citation>
    <scope>NUCLEOTIDE SEQUENCE [LARGE SCALE GENOMIC DNA]</scope>
    <source>
        <strain evidence="2 3">DSM 23814</strain>
    </source>
</reference>
<dbReference type="EMBL" id="SHKO01000001">
    <property type="protein sequence ID" value="RZT99048.1"/>
    <property type="molecule type" value="Genomic_DNA"/>
</dbReference>
<protein>
    <submittedName>
        <fullName evidence="2">Crotonobetainyl-CoA:carnitine CoA-transferase CaiB-like acyl-CoA transferase</fullName>
    </submittedName>
</protein>
<dbReference type="Gene3D" id="3.40.50.10540">
    <property type="entry name" value="Crotonobetainyl-coa:carnitine coa-transferase, domain 1"/>
    <property type="match status" value="2"/>
</dbReference>
<comment type="caution">
    <text evidence="2">The sequence shown here is derived from an EMBL/GenBank/DDBJ whole genome shotgun (WGS) entry which is preliminary data.</text>
</comment>
<proteinExistence type="predicted"/>
<evidence type="ECO:0000256" key="1">
    <source>
        <dbReference type="ARBA" id="ARBA00022679"/>
    </source>
</evidence>
<sequence>MIKHESASQLALAGLRVLEIGSGAALAYAGKLFADFGAEVIKVEDSDGDALRMAPPLLENSDIEQQSALNAWLNTNKRNVTLGGNRIEEHAWLARLAKTCDVVLDARALSEGIKVLKRPVYGASEAANSENVPIEVCLTWFGQSGPYSKLVGTTAVCRALAGAVYGSGAVEGPPHLPHDLQTDIVAGIGAFSSAVSALLGESDGSRRYVLSIHELAFSVVEMEAGMVQDGRHPKARLGINRFCTTHPGGIYNTRDGWIGIFAHTAPQWAALCMAVGHPEHAQDPRFVNGPTRMKHADEIDQFLAPALLAKTAQEWFEQLGKAKFPAVLVPTMDELLAQQVHRERGAFVPVKSGAKQFEGVVVPFPLDDAGPLPGGSAPVKGADNQFYRTDAGLARRVRRTRAKVAVPPLRKIRVIDLTMGWAGPLAARTLADFGAEVIKVEGAQYPDWWRGTHYTDEFYNERLYEKNSNFALMNRNKLGITLDLTRQEGRAVLLELVRTADIVIENYSTEVLPKLGLDYAALSKVNERLVMVSMPAFGGGNKWSTTRAYGGTLEQASGLPHHTGFAQNPPSLTSYAYGDPIGGWNGGAAALLSLLVQTRTGKGRHVNLSQVECMLSMVAPFIVEHSVCGKTTPRNGNVHPIFSPHGVYPCAGNDEWVVLSVTNDTQWQTLVYVIGAPHLGSDSSLNQVGGRRSQQQQIDAHISAWSKQRSADNAMRELQMAGIAAGVVEPVWRVLDDPHLNDRGFFKKIARTYLGEYLATTPWFRETAAPTQIVRPAPTLGEHSREVFSRVLGMTRQQQQALEDCGITGTSATRKKLPGAGEKRFF</sequence>
<dbReference type="Pfam" id="PF02515">
    <property type="entry name" value="CoA_transf_3"/>
    <property type="match status" value="2"/>
</dbReference>
<dbReference type="InterPro" id="IPR050483">
    <property type="entry name" value="CoA-transferase_III_domain"/>
</dbReference>
<keyword evidence="1 2" id="KW-0808">Transferase</keyword>
<dbReference type="InterPro" id="IPR044855">
    <property type="entry name" value="CoA-Trfase_III_dom3_sf"/>
</dbReference>
<name>A0A4Q7VS23_9BURK</name>
<dbReference type="PANTHER" id="PTHR48207:SF3">
    <property type="entry name" value="SUCCINATE--HYDROXYMETHYLGLUTARATE COA-TRANSFERASE"/>
    <property type="match status" value="1"/>
</dbReference>
<evidence type="ECO:0000313" key="2">
    <source>
        <dbReference type="EMBL" id="RZT99048.1"/>
    </source>
</evidence>
<dbReference type="InterPro" id="IPR003673">
    <property type="entry name" value="CoA-Trfase_fam_III"/>
</dbReference>
<dbReference type="SUPFAM" id="SSF89796">
    <property type="entry name" value="CoA-transferase family III (CaiB/BaiF)"/>
    <property type="match status" value="2"/>
</dbReference>
<organism evidence="2 3">
    <name type="scientific">Advenella incenata</name>
    <dbReference type="NCBI Taxonomy" id="267800"/>
    <lineage>
        <taxon>Bacteria</taxon>
        <taxon>Pseudomonadati</taxon>
        <taxon>Pseudomonadota</taxon>
        <taxon>Betaproteobacteria</taxon>
        <taxon>Burkholderiales</taxon>
        <taxon>Alcaligenaceae</taxon>
    </lineage>
</organism>
<dbReference type="InterPro" id="IPR023606">
    <property type="entry name" value="CoA-Trfase_III_dom_1_sf"/>
</dbReference>
<dbReference type="Proteomes" id="UP000293398">
    <property type="component" value="Unassembled WGS sequence"/>
</dbReference>
<dbReference type="GO" id="GO:0008410">
    <property type="term" value="F:CoA-transferase activity"/>
    <property type="evidence" value="ECO:0007669"/>
    <property type="project" value="TreeGrafter"/>
</dbReference>
<dbReference type="Gene3D" id="3.30.1540.10">
    <property type="entry name" value="formyl-coa transferase, domain 3"/>
    <property type="match status" value="2"/>
</dbReference>
<dbReference type="PANTHER" id="PTHR48207">
    <property type="entry name" value="SUCCINATE--HYDROXYMETHYLGLUTARATE COA-TRANSFERASE"/>
    <property type="match status" value="1"/>
</dbReference>
<evidence type="ECO:0000313" key="3">
    <source>
        <dbReference type="Proteomes" id="UP000293398"/>
    </source>
</evidence>
<gene>
    <name evidence="2" type="ORF">EV681_0830</name>
</gene>